<feature type="transmembrane region" description="Helical" evidence="1">
    <location>
        <begin position="9"/>
        <end position="29"/>
    </location>
</feature>
<keyword evidence="1" id="KW-1133">Transmembrane helix</keyword>
<comment type="caution">
    <text evidence="2">The sequence shown here is derived from an EMBL/GenBank/DDBJ whole genome shotgun (WGS) entry which is preliminary data.</text>
</comment>
<proteinExistence type="predicted"/>
<protein>
    <submittedName>
        <fullName evidence="2">Uncharacterized protein</fullName>
    </submittedName>
</protein>
<dbReference type="AlphaFoldDB" id="A0A645D736"/>
<evidence type="ECO:0000313" key="2">
    <source>
        <dbReference type="EMBL" id="MPM85330.1"/>
    </source>
</evidence>
<accession>A0A645D736</accession>
<sequence>MSLWKNTQMLLFILFMMENIQMETILIIWDWVKELGNFTTKVL</sequence>
<dbReference type="EMBL" id="VSSQ01033666">
    <property type="protein sequence ID" value="MPM85330.1"/>
    <property type="molecule type" value="Genomic_DNA"/>
</dbReference>
<organism evidence="2">
    <name type="scientific">bioreactor metagenome</name>
    <dbReference type="NCBI Taxonomy" id="1076179"/>
    <lineage>
        <taxon>unclassified sequences</taxon>
        <taxon>metagenomes</taxon>
        <taxon>ecological metagenomes</taxon>
    </lineage>
</organism>
<keyword evidence="1" id="KW-0812">Transmembrane</keyword>
<gene>
    <name evidence="2" type="ORF">SDC9_132408</name>
</gene>
<name>A0A645D736_9ZZZZ</name>
<keyword evidence="1" id="KW-0472">Membrane</keyword>
<reference evidence="2" key="1">
    <citation type="submission" date="2019-08" db="EMBL/GenBank/DDBJ databases">
        <authorList>
            <person name="Kucharzyk K."/>
            <person name="Murdoch R.W."/>
            <person name="Higgins S."/>
            <person name="Loffler F."/>
        </authorList>
    </citation>
    <scope>NUCLEOTIDE SEQUENCE</scope>
</reference>
<evidence type="ECO:0000256" key="1">
    <source>
        <dbReference type="SAM" id="Phobius"/>
    </source>
</evidence>